<dbReference type="AlphaFoldDB" id="A0A4R3M9M4"/>
<dbReference type="EMBL" id="SMAK01000006">
    <property type="protein sequence ID" value="TCT09896.1"/>
    <property type="molecule type" value="Genomic_DNA"/>
</dbReference>
<keyword evidence="3" id="KW-1185">Reference proteome</keyword>
<dbReference type="GO" id="GO:0016853">
    <property type="term" value="F:isomerase activity"/>
    <property type="evidence" value="ECO:0007669"/>
    <property type="project" value="UniProtKB-KW"/>
</dbReference>
<protein>
    <submittedName>
        <fullName evidence="2">Ketosteroid isomerase-like protein</fullName>
    </submittedName>
</protein>
<dbReference type="RefSeq" id="WP_132806728.1">
    <property type="nucleotide sequence ID" value="NZ_SMAK01000006.1"/>
</dbReference>
<dbReference type="OrthoDB" id="9800684at2"/>
<feature type="domain" description="SnoaL-like" evidence="1">
    <location>
        <begin position="11"/>
        <end position="114"/>
    </location>
</feature>
<organism evidence="2 3">
    <name type="scientific">Tepidamorphus gemmatus</name>
    <dbReference type="NCBI Taxonomy" id="747076"/>
    <lineage>
        <taxon>Bacteria</taxon>
        <taxon>Pseudomonadati</taxon>
        <taxon>Pseudomonadota</taxon>
        <taxon>Alphaproteobacteria</taxon>
        <taxon>Hyphomicrobiales</taxon>
        <taxon>Tepidamorphaceae</taxon>
        <taxon>Tepidamorphus</taxon>
    </lineage>
</organism>
<evidence type="ECO:0000259" key="1">
    <source>
        <dbReference type="Pfam" id="PF12680"/>
    </source>
</evidence>
<dbReference type="Pfam" id="PF12680">
    <property type="entry name" value="SnoaL_2"/>
    <property type="match status" value="1"/>
</dbReference>
<sequence>MSETVRMRLLERFAAAWNARDLDALMDCMAPVCAFHASGGPDASGRVYSGRAAVRAGYQAVFDAFPEAAWTNARHFVAGNRGVSEWRFRGVDREGRRVDVDGCDLFVFDGDLIAVKDSYRKMRSG</sequence>
<keyword evidence="2" id="KW-0413">Isomerase</keyword>
<dbReference type="InterPro" id="IPR037401">
    <property type="entry name" value="SnoaL-like"/>
</dbReference>
<dbReference type="InterPro" id="IPR032710">
    <property type="entry name" value="NTF2-like_dom_sf"/>
</dbReference>
<comment type="caution">
    <text evidence="2">The sequence shown here is derived from an EMBL/GenBank/DDBJ whole genome shotgun (WGS) entry which is preliminary data.</text>
</comment>
<evidence type="ECO:0000313" key="2">
    <source>
        <dbReference type="EMBL" id="TCT09896.1"/>
    </source>
</evidence>
<dbReference type="Gene3D" id="3.10.450.50">
    <property type="match status" value="1"/>
</dbReference>
<gene>
    <name evidence="2" type="ORF">EDC22_10690</name>
</gene>
<accession>A0A4R3M9M4</accession>
<evidence type="ECO:0000313" key="3">
    <source>
        <dbReference type="Proteomes" id="UP000295678"/>
    </source>
</evidence>
<dbReference type="SUPFAM" id="SSF54427">
    <property type="entry name" value="NTF2-like"/>
    <property type="match status" value="1"/>
</dbReference>
<name>A0A4R3M9M4_9HYPH</name>
<dbReference type="Proteomes" id="UP000295678">
    <property type="component" value="Unassembled WGS sequence"/>
</dbReference>
<proteinExistence type="predicted"/>
<reference evidence="2 3" key="1">
    <citation type="submission" date="2019-03" db="EMBL/GenBank/DDBJ databases">
        <title>Genomic Encyclopedia of Type Strains, Phase IV (KMG-IV): sequencing the most valuable type-strain genomes for metagenomic binning, comparative biology and taxonomic classification.</title>
        <authorList>
            <person name="Goeker M."/>
        </authorList>
    </citation>
    <scope>NUCLEOTIDE SEQUENCE [LARGE SCALE GENOMIC DNA]</scope>
    <source>
        <strain evidence="2 3">DSM 19345</strain>
    </source>
</reference>